<evidence type="ECO:0000256" key="1">
    <source>
        <dbReference type="ARBA" id="ARBA00022553"/>
    </source>
</evidence>
<name>A0A660LGJ5_9ACTN</name>
<evidence type="ECO:0000259" key="6">
    <source>
        <dbReference type="PROSITE" id="PS50043"/>
    </source>
</evidence>
<keyword evidence="1 5" id="KW-0597">Phosphoprotein</keyword>
<dbReference type="InterPro" id="IPR039420">
    <property type="entry name" value="WalR-like"/>
</dbReference>
<dbReference type="GO" id="GO:0000160">
    <property type="term" value="P:phosphorelay signal transduction system"/>
    <property type="evidence" value="ECO:0007669"/>
    <property type="project" value="InterPro"/>
</dbReference>
<dbReference type="InterPro" id="IPR016032">
    <property type="entry name" value="Sig_transdc_resp-reg_C-effctor"/>
</dbReference>
<feature type="domain" description="Response regulatory" evidence="7">
    <location>
        <begin position="2"/>
        <end position="122"/>
    </location>
</feature>
<dbReference type="Proteomes" id="UP000278962">
    <property type="component" value="Unassembled WGS sequence"/>
</dbReference>
<dbReference type="EMBL" id="RBIL01000001">
    <property type="protein sequence ID" value="RKQ93305.1"/>
    <property type="molecule type" value="Genomic_DNA"/>
</dbReference>
<dbReference type="PRINTS" id="PR00038">
    <property type="entry name" value="HTHLUXR"/>
</dbReference>
<feature type="domain" description="HTH luxR-type" evidence="6">
    <location>
        <begin position="144"/>
        <end position="209"/>
    </location>
</feature>
<evidence type="ECO:0000256" key="3">
    <source>
        <dbReference type="ARBA" id="ARBA00023125"/>
    </source>
</evidence>
<organism evidence="8 9">
    <name type="scientific">Solirubrobacter pauli</name>
    <dbReference type="NCBI Taxonomy" id="166793"/>
    <lineage>
        <taxon>Bacteria</taxon>
        <taxon>Bacillati</taxon>
        <taxon>Actinomycetota</taxon>
        <taxon>Thermoleophilia</taxon>
        <taxon>Solirubrobacterales</taxon>
        <taxon>Solirubrobacteraceae</taxon>
        <taxon>Solirubrobacter</taxon>
    </lineage>
</organism>
<dbReference type="SUPFAM" id="SSF52172">
    <property type="entry name" value="CheY-like"/>
    <property type="match status" value="1"/>
</dbReference>
<dbReference type="Gene3D" id="3.40.50.2300">
    <property type="match status" value="1"/>
</dbReference>
<dbReference type="OrthoDB" id="9808843at2"/>
<gene>
    <name evidence="8" type="ORF">C8N24_3166</name>
</gene>
<protein>
    <submittedName>
        <fullName evidence="8">DNA-binding NarL/FixJ family response regulator</fullName>
    </submittedName>
</protein>
<dbReference type="PANTHER" id="PTHR43214:SF24">
    <property type="entry name" value="TRANSCRIPTIONAL REGULATORY PROTEIN NARL-RELATED"/>
    <property type="match status" value="1"/>
</dbReference>
<dbReference type="GO" id="GO:0006355">
    <property type="term" value="P:regulation of DNA-templated transcription"/>
    <property type="evidence" value="ECO:0007669"/>
    <property type="project" value="InterPro"/>
</dbReference>
<keyword evidence="9" id="KW-1185">Reference proteome</keyword>
<dbReference type="PROSITE" id="PS50043">
    <property type="entry name" value="HTH_LUXR_2"/>
    <property type="match status" value="1"/>
</dbReference>
<dbReference type="GO" id="GO:0003677">
    <property type="term" value="F:DNA binding"/>
    <property type="evidence" value="ECO:0007669"/>
    <property type="project" value="UniProtKB-KW"/>
</dbReference>
<dbReference type="SMART" id="SM00421">
    <property type="entry name" value="HTH_LUXR"/>
    <property type="match status" value="1"/>
</dbReference>
<evidence type="ECO:0000259" key="7">
    <source>
        <dbReference type="PROSITE" id="PS50110"/>
    </source>
</evidence>
<dbReference type="SUPFAM" id="SSF46894">
    <property type="entry name" value="C-terminal effector domain of the bipartite response regulators"/>
    <property type="match status" value="1"/>
</dbReference>
<dbReference type="SMART" id="SM00448">
    <property type="entry name" value="REC"/>
    <property type="match status" value="1"/>
</dbReference>
<dbReference type="InterPro" id="IPR000792">
    <property type="entry name" value="Tscrpt_reg_LuxR_C"/>
</dbReference>
<dbReference type="Pfam" id="PF00072">
    <property type="entry name" value="Response_reg"/>
    <property type="match status" value="1"/>
</dbReference>
<evidence type="ECO:0000256" key="4">
    <source>
        <dbReference type="ARBA" id="ARBA00023163"/>
    </source>
</evidence>
<dbReference type="InterPro" id="IPR001789">
    <property type="entry name" value="Sig_transdc_resp-reg_receiver"/>
</dbReference>
<proteinExistence type="predicted"/>
<keyword evidence="3 8" id="KW-0238">DNA-binding</keyword>
<dbReference type="RefSeq" id="WP_121251301.1">
    <property type="nucleotide sequence ID" value="NZ_RBIL01000001.1"/>
</dbReference>
<keyword evidence="2" id="KW-0805">Transcription regulation</keyword>
<evidence type="ECO:0000256" key="2">
    <source>
        <dbReference type="ARBA" id="ARBA00023015"/>
    </source>
</evidence>
<dbReference type="PROSITE" id="PS50110">
    <property type="entry name" value="RESPONSE_REGULATORY"/>
    <property type="match status" value="1"/>
</dbReference>
<dbReference type="PANTHER" id="PTHR43214">
    <property type="entry name" value="TWO-COMPONENT RESPONSE REGULATOR"/>
    <property type="match status" value="1"/>
</dbReference>
<comment type="caution">
    <text evidence="8">The sequence shown here is derived from an EMBL/GenBank/DDBJ whole genome shotgun (WGS) entry which is preliminary data.</text>
</comment>
<dbReference type="InterPro" id="IPR058245">
    <property type="entry name" value="NreC/VraR/RcsB-like_REC"/>
</dbReference>
<feature type="modified residue" description="4-aspartylphosphate" evidence="5">
    <location>
        <position position="52"/>
    </location>
</feature>
<dbReference type="CDD" id="cd06170">
    <property type="entry name" value="LuxR_C_like"/>
    <property type="match status" value="1"/>
</dbReference>
<reference evidence="8 9" key="1">
    <citation type="submission" date="2018-10" db="EMBL/GenBank/DDBJ databases">
        <title>Genomic Encyclopedia of Archaeal and Bacterial Type Strains, Phase II (KMG-II): from individual species to whole genera.</title>
        <authorList>
            <person name="Goeker M."/>
        </authorList>
    </citation>
    <scope>NUCLEOTIDE SEQUENCE [LARGE SCALE GENOMIC DNA]</scope>
    <source>
        <strain evidence="8 9">DSM 14954</strain>
    </source>
</reference>
<evidence type="ECO:0000256" key="5">
    <source>
        <dbReference type="PROSITE-ProRule" id="PRU00169"/>
    </source>
</evidence>
<dbReference type="Pfam" id="PF00196">
    <property type="entry name" value="GerE"/>
    <property type="match status" value="1"/>
</dbReference>
<accession>A0A660LGJ5</accession>
<dbReference type="CDD" id="cd17535">
    <property type="entry name" value="REC_NarL-like"/>
    <property type="match status" value="1"/>
</dbReference>
<sequence length="218" mass="23130">MRVVIADDSLLVREGIASLLRRAGFEVVGEAADGDEAVALVDAHTPDIAILDIRMPPSHTDEGLRAAHAIRGGHPEVAIVILSQHVEAGVAMRLLAENPERLGYLLKDRVTEIEEFAATLQRVAAGGSALDPRVFERLLAAQRPGGPLSALSDREREVLGLVAEGLSNRAIGELLAISEGGVQKHVRAIFAKLGLAAGDDAHRRVLAVLTYLSPDGSR</sequence>
<keyword evidence="4" id="KW-0804">Transcription</keyword>
<evidence type="ECO:0000313" key="9">
    <source>
        <dbReference type="Proteomes" id="UP000278962"/>
    </source>
</evidence>
<dbReference type="AlphaFoldDB" id="A0A660LGJ5"/>
<dbReference type="InterPro" id="IPR011006">
    <property type="entry name" value="CheY-like_superfamily"/>
</dbReference>
<evidence type="ECO:0000313" key="8">
    <source>
        <dbReference type="EMBL" id="RKQ93305.1"/>
    </source>
</evidence>